<evidence type="ECO:0000313" key="2">
    <source>
        <dbReference type="EMBL" id="KAF6228743.1"/>
    </source>
</evidence>
<dbReference type="EMBL" id="JACCJC010000074">
    <property type="protein sequence ID" value="KAF6228743.1"/>
    <property type="molecule type" value="Genomic_DNA"/>
</dbReference>
<feature type="region of interest" description="Disordered" evidence="1">
    <location>
        <begin position="217"/>
        <end position="248"/>
    </location>
</feature>
<dbReference type="PANTHER" id="PTHR13621">
    <property type="entry name" value="PROLINE-RICH PROTEIN PRCC"/>
    <property type="match status" value="1"/>
</dbReference>
<reference evidence="2 3" key="1">
    <citation type="journal article" date="2020" name="Genomics">
        <title>Complete, high-quality genomes from long-read metagenomic sequencing of two wolf lichen thalli reveals enigmatic genome architecture.</title>
        <authorList>
            <person name="McKenzie S.K."/>
            <person name="Walston R.F."/>
            <person name="Allen J.L."/>
        </authorList>
    </citation>
    <scope>NUCLEOTIDE SEQUENCE [LARGE SCALE GENOMIC DNA]</scope>
    <source>
        <strain evidence="2">WasteWater2</strain>
    </source>
</reference>
<feature type="region of interest" description="Disordered" evidence="1">
    <location>
        <begin position="41"/>
        <end position="199"/>
    </location>
</feature>
<dbReference type="GeneID" id="59293232"/>
<dbReference type="PANTHER" id="PTHR13621:SF2">
    <property type="entry name" value="PROLINE-RICH PROTEIN PRCC"/>
    <property type="match status" value="1"/>
</dbReference>
<feature type="compositionally biased region" description="Basic and acidic residues" evidence="1">
    <location>
        <begin position="172"/>
        <end position="186"/>
    </location>
</feature>
<name>A0A8H6CSH6_9LECA</name>
<evidence type="ECO:0000313" key="3">
    <source>
        <dbReference type="Proteomes" id="UP000578531"/>
    </source>
</evidence>
<gene>
    <name evidence="2" type="ORF">HO173_011590</name>
</gene>
<accession>A0A8H6CSH6</accession>
<organism evidence="2 3">
    <name type="scientific">Letharia columbiana</name>
    <dbReference type="NCBI Taxonomy" id="112416"/>
    <lineage>
        <taxon>Eukaryota</taxon>
        <taxon>Fungi</taxon>
        <taxon>Dikarya</taxon>
        <taxon>Ascomycota</taxon>
        <taxon>Pezizomycotina</taxon>
        <taxon>Lecanoromycetes</taxon>
        <taxon>OSLEUM clade</taxon>
        <taxon>Lecanoromycetidae</taxon>
        <taxon>Lecanorales</taxon>
        <taxon>Lecanorineae</taxon>
        <taxon>Parmeliaceae</taxon>
        <taxon>Letharia</taxon>
    </lineage>
</organism>
<evidence type="ECO:0000256" key="1">
    <source>
        <dbReference type="SAM" id="MobiDB-lite"/>
    </source>
</evidence>
<protein>
    <submittedName>
        <fullName evidence="2">Uncharacterized protein</fullName>
    </submittedName>
</protein>
<comment type="caution">
    <text evidence="2">The sequence shown here is derived from an EMBL/GenBank/DDBJ whole genome shotgun (WGS) entry which is preliminary data.</text>
</comment>
<feature type="region of interest" description="Disordered" evidence="1">
    <location>
        <begin position="417"/>
        <end position="436"/>
    </location>
</feature>
<dbReference type="RefSeq" id="XP_037159558.1">
    <property type="nucleotide sequence ID" value="XM_037313470.1"/>
</dbReference>
<sequence>MSISHSWKGVRITLAQIDDPVYFMQCRYFMPLWMRQSAASGKGRKGTIPEPAKPKPTSNKPAFQKVVNRSNPHKIKVSLPEPAKATTEDGNLESGPPAKRAKISSGGMSGFNSFLPAPKRTAAPSETSGIGGIRRGGLGSGVSLKTGAAPGFSREPAPSVEEGSDWNGGTEGRSEEESQGHSRHAETIISPAVNLPDIPIPGNGVELKKKSTMFKPLSVANKKPQRKKAPPVASRGAAGSTEGGLTKQVKATPKVSLFSAGDEVHETSSNGLATKGTYQPMVYHADSPTITPATNPYTEEPTIAQNYTAAETTYLPDQPTRPQPQSLSAIATDLNLSASAKRQLLGRHHNTNKTHPSQPSNIPNIVNFNTDEEYAANELLRQAGETVQHNPVRGIAPGKHSLKQLVNAASNQKDALEEQFASGRRNKKEAGSKYGW</sequence>
<dbReference type="OrthoDB" id="2555634at2759"/>
<dbReference type="AlphaFoldDB" id="A0A8H6CSH6"/>
<feature type="compositionally biased region" description="Gly residues" evidence="1">
    <location>
        <begin position="129"/>
        <end position="140"/>
    </location>
</feature>
<dbReference type="Proteomes" id="UP000578531">
    <property type="component" value="Unassembled WGS sequence"/>
</dbReference>
<keyword evidence="3" id="KW-1185">Reference proteome</keyword>
<dbReference type="InterPro" id="IPR018800">
    <property type="entry name" value="PRCC"/>
</dbReference>
<dbReference type="Pfam" id="PF10253">
    <property type="entry name" value="PRCC"/>
    <property type="match status" value="1"/>
</dbReference>
<dbReference type="GO" id="GO:0005634">
    <property type="term" value="C:nucleus"/>
    <property type="evidence" value="ECO:0007669"/>
    <property type="project" value="TreeGrafter"/>
</dbReference>
<proteinExistence type="predicted"/>